<evidence type="ECO:0000256" key="4">
    <source>
        <dbReference type="ARBA" id="ARBA00023242"/>
    </source>
</evidence>
<dbReference type="Ensembl" id="ENSEBUT00000018496.1">
    <property type="protein sequence ID" value="ENSEBUP00000017920.1"/>
    <property type="gene ID" value="ENSEBUG00000011196.1"/>
</dbReference>
<dbReference type="PANTHER" id="PTHR13243:SF1">
    <property type="entry name" value="NUCLEOLAR PROTEIN 16"/>
    <property type="match status" value="1"/>
</dbReference>
<dbReference type="OMA" id="IDYVKHM"/>
<proteinExistence type="inferred from homology"/>
<evidence type="ECO:0000313" key="5">
    <source>
        <dbReference type="Ensembl" id="ENSEBUP00000017920.1"/>
    </source>
</evidence>
<evidence type="ECO:0000256" key="2">
    <source>
        <dbReference type="ARBA" id="ARBA00008479"/>
    </source>
</evidence>
<dbReference type="Pfam" id="PF09420">
    <property type="entry name" value="Nop16"/>
    <property type="match status" value="1"/>
</dbReference>
<dbReference type="PANTHER" id="PTHR13243">
    <property type="entry name" value="HSPC111 PROTEIN-RELATED"/>
    <property type="match status" value="1"/>
</dbReference>
<reference evidence="5" key="1">
    <citation type="submission" date="2025-08" db="UniProtKB">
        <authorList>
            <consortium name="Ensembl"/>
        </authorList>
    </citation>
    <scope>IDENTIFICATION</scope>
</reference>
<name>A0A8C4QN23_EPTBU</name>
<keyword evidence="4" id="KW-0539">Nucleus</keyword>
<dbReference type="InterPro" id="IPR019002">
    <property type="entry name" value="Ribosome_biogenesis_Nop16"/>
</dbReference>
<evidence type="ECO:0000256" key="3">
    <source>
        <dbReference type="ARBA" id="ARBA00015522"/>
    </source>
</evidence>
<sequence>MVKAKRSRRGKRFDYSKDRKKLYRKTKRKMKPHISCATIREAWDGRKNAAKNMAEMGLVTDPNIALPLSHDQGSTSLGDETLPMETDVITVQPPKKAHVVKALTEEASHRAISSLTLSREIIMFVQHMVATHGENYKAMSRDDRNYYQETPRQIRRKIILYRQHYANDWETFQKQQKERAKI</sequence>
<accession>A0A8C4QN23</accession>
<reference evidence="5" key="2">
    <citation type="submission" date="2025-09" db="UniProtKB">
        <authorList>
            <consortium name="Ensembl"/>
        </authorList>
    </citation>
    <scope>IDENTIFICATION</scope>
</reference>
<comment type="similarity">
    <text evidence="2">Belongs to the NOP16 family.</text>
</comment>
<dbReference type="Proteomes" id="UP000694388">
    <property type="component" value="Unplaced"/>
</dbReference>
<dbReference type="GO" id="GO:0005730">
    <property type="term" value="C:nucleolus"/>
    <property type="evidence" value="ECO:0007669"/>
    <property type="project" value="UniProtKB-SubCell"/>
</dbReference>
<dbReference type="GeneTree" id="ENSGT00390000003426"/>
<keyword evidence="6" id="KW-1185">Reference proteome</keyword>
<evidence type="ECO:0000313" key="6">
    <source>
        <dbReference type="Proteomes" id="UP000694388"/>
    </source>
</evidence>
<organism evidence="5 6">
    <name type="scientific">Eptatretus burgeri</name>
    <name type="common">Inshore hagfish</name>
    <dbReference type="NCBI Taxonomy" id="7764"/>
    <lineage>
        <taxon>Eukaryota</taxon>
        <taxon>Metazoa</taxon>
        <taxon>Chordata</taxon>
        <taxon>Craniata</taxon>
        <taxon>Vertebrata</taxon>
        <taxon>Cyclostomata</taxon>
        <taxon>Myxini</taxon>
        <taxon>Myxiniformes</taxon>
        <taxon>Myxinidae</taxon>
        <taxon>Eptatretinae</taxon>
        <taxon>Eptatretus</taxon>
    </lineage>
</organism>
<comment type="subcellular location">
    <subcellularLocation>
        <location evidence="1">Nucleus</location>
        <location evidence="1">Nucleolus</location>
    </subcellularLocation>
</comment>
<dbReference type="AlphaFoldDB" id="A0A8C4QN23"/>
<protein>
    <recommendedName>
        <fullName evidence="3">Nucleolar protein 16</fullName>
    </recommendedName>
</protein>
<evidence type="ECO:0000256" key="1">
    <source>
        <dbReference type="ARBA" id="ARBA00004604"/>
    </source>
</evidence>
<dbReference type="GO" id="GO:0042273">
    <property type="term" value="P:ribosomal large subunit biogenesis"/>
    <property type="evidence" value="ECO:0007669"/>
    <property type="project" value="TreeGrafter"/>
</dbReference>